<dbReference type="Proteomes" id="UP001156691">
    <property type="component" value="Unassembled WGS sequence"/>
</dbReference>
<accession>A0ABQ5W823</accession>
<keyword evidence="1" id="KW-0812">Transmembrane</keyword>
<organism evidence="3 4">
    <name type="scientific">Devosia nitrariae</name>
    <dbReference type="NCBI Taxonomy" id="2071872"/>
    <lineage>
        <taxon>Bacteria</taxon>
        <taxon>Pseudomonadati</taxon>
        <taxon>Pseudomonadota</taxon>
        <taxon>Alphaproteobacteria</taxon>
        <taxon>Hyphomicrobiales</taxon>
        <taxon>Devosiaceae</taxon>
        <taxon>Devosia</taxon>
    </lineage>
</organism>
<protein>
    <submittedName>
        <fullName evidence="3">Membrane protein</fullName>
    </submittedName>
</protein>
<sequence length="172" mass="18162">MSKENAVIAIFETHQRAEDAVKDLEQSGFDMKKLSIVGKGYHSEEQPIGFYSTGDRVKVWGGTGALWGGAWGLLVGVAFFWVPGIGPLAIAGPLVPALIGALEGAVVVGGLSALGAALYSLGVPRHSIVRYETDLKADKYLIIAHGDAAEVERARSIMERLDATSAEILEAA</sequence>
<proteinExistence type="predicted"/>
<name>A0ABQ5W823_9HYPH</name>
<evidence type="ECO:0000256" key="1">
    <source>
        <dbReference type="SAM" id="Phobius"/>
    </source>
</evidence>
<reference evidence="4" key="1">
    <citation type="journal article" date="2019" name="Int. J. Syst. Evol. Microbiol.">
        <title>The Global Catalogue of Microorganisms (GCM) 10K type strain sequencing project: providing services to taxonomists for standard genome sequencing and annotation.</title>
        <authorList>
            <consortium name="The Broad Institute Genomics Platform"/>
            <consortium name="The Broad Institute Genome Sequencing Center for Infectious Disease"/>
            <person name="Wu L."/>
            <person name="Ma J."/>
        </authorList>
    </citation>
    <scope>NUCLEOTIDE SEQUENCE [LARGE SCALE GENOMIC DNA]</scope>
    <source>
        <strain evidence="4">NBRC 112416</strain>
    </source>
</reference>
<dbReference type="RefSeq" id="WP_284341610.1">
    <property type="nucleotide sequence ID" value="NZ_BSNS01000020.1"/>
</dbReference>
<feature type="transmembrane region" description="Helical" evidence="1">
    <location>
        <begin position="94"/>
        <end position="121"/>
    </location>
</feature>
<comment type="caution">
    <text evidence="3">The sequence shown here is derived from an EMBL/GenBank/DDBJ whole genome shotgun (WGS) entry which is preliminary data.</text>
</comment>
<evidence type="ECO:0000259" key="2">
    <source>
        <dbReference type="Pfam" id="PF11181"/>
    </source>
</evidence>
<evidence type="ECO:0000313" key="4">
    <source>
        <dbReference type="Proteomes" id="UP001156691"/>
    </source>
</evidence>
<keyword evidence="1" id="KW-0472">Membrane</keyword>
<feature type="domain" description="General stress protein 17M-like" evidence="2">
    <location>
        <begin position="7"/>
        <end position="76"/>
    </location>
</feature>
<dbReference type="InterPro" id="IPR052948">
    <property type="entry name" value="Low_temp-induced_all0457"/>
</dbReference>
<evidence type="ECO:0000313" key="3">
    <source>
        <dbReference type="EMBL" id="GLQ56188.1"/>
    </source>
</evidence>
<feature type="transmembrane region" description="Helical" evidence="1">
    <location>
        <begin position="59"/>
        <end position="82"/>
    </location>
</feature>
<gene>
    <name evidence="3" type="ORF">GCM10010862_34470</name>
</gene>
<dbReference type="Pfam" id="PF11181">
    <property type="entry name" value="YflT"/>
    <property type="match status" value="1"/>
</dbReference>
<dbReference type="EMBL" id="BSNS01000020">
    <property type="protein sequence ID" value="GLQ56188.1"/>
    <property type="molecule type" value="Genomic_DNA"/>
</dbReference>
<keyword evidence="1" id="KW-1133">Transmembrane helix</keyword>
<dbReference type="InterPro" id="IPR025889">
    <property type="entry name" value="GSP17M-like_dom"/>
</dbReference>
<keyword evidence="4" id="KW-1185">Reference proteome</keyword>
<dbReference type="PANTHER" id="PTHR36109">
    <property type="entry name" value="MEMBRANE PROTEIN-RELATED"/>
    <property type="match status" value="1"/>
</dbReference>
<dbReference type="PANTHER" id="PTHR36109:SF2">
    <property type="entry name" value="MEMBRANE PROTEIN"/>
    <property type="match status" value="1"/>
</dbReference>